<feature type="domain" description="Bacterial type II secretion system protein E" evidence="2">
    <location>
        <begin position="54"/>
        <end position="333"/>
    </location>
</feature>
<organism evidence="4 6">
    <name type="scientific">Mycobacterium kubicae</name>
    <dbReference type="NCBI Taxonomy" id="120959"/>
    <lineage>
        <taxon>Bacteria</taxon>
        <taxon>Bacillati</taxon>
        <taxon>Actinomycetota</taxon>
        <taxon>Actinomycetes</taxon>
        <taxon>Mycobacteriales</taxon>
        <taxon>Mycobacteriaceae</taxon>
        <taxon>Mycobacterium</taxon>
        <taxon>Mycobacterium simiae complex</taxon>
    </lineage>
</organism>
<dbReference type="NCBIfam" id="TIGR03819">
    <property type="entry name" value="heli_sec_ATPase"/>
    <property type="match status" value="1"/>
</dbReference>
<dbReference type="KEGG" id="mku:I2456_26095"/>
<dbReference type="RefSeq" id="WP_085074668.1">
    <property type="nucleotide sequence ID" value="NZ_BLKU01000005.1"/>
</dbReference>
<dbReference type="AlphaFoldDB" id="A0AAX1JBB8"/>
<dbReference type="InterPro" id="IPR050921">
    <property type="entry name" value="T4SS_GSP_E_ATPase"/>
</dbReference>
<dbReference type="InterPro" id="IPR027417">
    <property type="entry name" value="P-loop_NTPase"/>
</dbReference>
<dbReference type="EMBL" id="CP065047">
    <property type="protein sequence ID" value="QPI37688.1"/>
    <property type="molecule type" value="Genomic_DNA"/>
</dbReference>
<dbReference type="Proteomes" id="UP000663583">
    <property type="component" value="Chromosome"/>
</dbReference>
<evidence type="ECO:0000313" key="6">
    <source>
        <dbReference type="Proteomes" id="UP000663583"/>
    </source>
</evidence>
<sequence>MTGELIERVRERLAAESAPLRPNVVAAAIRAEAGGVLGDTEVLANLRILQTELTGAGVLEPLLCAVGTTDVLVTGPEAVWVDDGNGLRRSHIRFADEAAVRRLAQRLALAAGRRLDDAQPWVDGQLTGLVAGGVAVRLHAVLPPVAADGTCISLRVLRPATQDLAGLSAAGAIAPEAAELIDQVIAARLAFLVSGGTGAGKTTLLAAMLGVVSPAERIVCVEDAAELSPQHPHLVKLVARCANVEGVGEVTVRQLVRQALRMRPDRIVVGEVRGAEVVDLLAALNTGHEGGAGTVHANSPGEVPARLEALGALGGLDRSALHSQLAAAVQVLLHVGRDRKGRRRLGEIAALRQTESGRVQAVTVWHVQRGMSDDATLLGDLLSTRMSA</sequence>
<dbReference type="FunFam" id="3.30.450.380:FF:000002">
    <property type="entry name" value="Secretion protein, partial"/>
    <property type="match status" value="1"/>
</dbReference>
<dbReference type="Pfam" id="PF00437">
    <property type="entry name" value="T2SSE"/>
    <property type="match status" value="1"/>
</dbReference>
<dbReference type="InterPro" id="IPR022399">
    <property type="entry name" value="TadA-like_ATPase"/>
</dbReference>
<evidence type="ECO:0000313" key="4">
    <source>
        <dbReference type="EMBL" id="QPI37688.1"/>
    </source>
</evidence>
<dbReference type="GO" id="GO:0016887">
    <property type="term" value="F:ATP hydrolysis activity"/>
    <property type="evidence" value="ECO:0007669"/>
    <property type="project" value="InterPro"/>
</dbReference>
<reference evidence="3" key="2">
    <citation type="submission" date="2020-02" db="EMBL/GenBank/DDBJ databases">
        <authorList>
            <person name="Matsumoto Y."/>
            <person name="Kinjo T."/>
            <person name="Motooka D."/>
            <person name="Nabeya D."/>
            <person name="Jung N."/>
            <person name="Uechi K."/>
            <person name="Horii T."/>
            <person name="Iida T."/>
            <person name="Fujita J."/>
            <person name="Nakamura S."/>
        </authorList>
    </citation>
    <scope>NUCLEOTIDE SEQUENCE</scope>
    <source>
        <strain evidence="3">JCM 13573</strain>
    </source>
</reference>
<accession>A0AAX1JBB8</accession>
<evidence type="ECO:0000259" key="2">
    <source>
        <dbReference type="Pfam" id="PF00437"/>
    </source>
</evidence>
<dbReference type="SUPFAM" id="SSF52540">
    <property type="entry name" value="P-loop containing nucleoside triphosphate hydrolases"/>
    <property type="match status" value="1"/>
</dbReference>
<dbReference type="Proteomes" id="UP000465306">
    <property type="component" value="Unassembled WGS sequence"/>
</dbReference>
<reference evidence="4" key="3">
    <citation type="submission" date="2020-11" db="EMBL/GenBank/DDBJ databases">
        <title>Intraspecies plasmid and genomic variation of Mycobacterium kubicae revealed by the complete genome sequences of two clinical isolates.</title>
        <authorList>
            <person name="Hendrix J.R."/>
            <person name="Epperson L.E."/>
            <person name="Honda J.R."/>
            <person name="Strong M."/>
        </authorList>
    </citation>
    <scope>NUCLEOTIDE SEQUENCE</scope>
    <source>
        <strain evidence="4">JCM 13573</strain>
    </source>
</reference>
<evidence type="ECO:0000256" key="1">
    <source>
        <dbReference type="ARBA" id="ARBA00006611"/>
    </source>
</evidence>
<name>A0AAX1JBB8_9MYCO</name>
<dbReference type="PANTHER" id="PTHR30486:SF6">
    <property type="entry name" value="TYPE IV PILUS RETRACTATION ATPASE PILT"/>
    <property type="match status" value="1"/>
</dbReference>
<gene>
    <name evidence="4" type="ORF">I2456_26095</name>
    <name evidence="3" type="ORF">MKUB_35050</name>
</gene>
<evidence type="ECO:0000313" key="3">
    <source>
        <dbReference type="EMBL" id="GFG66015.1"/>
    </source>
</evidence>
<keyword evidence="5" id="KW-1185">Reference proteome</keyword>
<dbReference type="InterPro" id="IPR001482">
    <property type="entry name" value="T2SS/T4SS_dom"/>
</dbReference>
<protein>
    <submittedName>
        <fullName evidence="3">Conjugal transfer protein</fullName>
    </submittedName>
    <submittedName>
        <fullName evidence="4">TadA family conjugal transfer-associated ATPase</fullName>
    </submittedName>
</protein>
<reference evidence="3 5" key="1">
    <citation type="journal article" date="2019" name="Emerg. Microbes Infect.">
        <title>Comprehensive subspecies identification of 175 nontuberculous mycobacteria species based on 7547 genomic profiles.</title>
        <authorList>
            <person name="Matsumoto Y."/>
            <person name="Kinjo T."/>
            <person name="Motooka D."/>
            <person name="Nabeya D."/>
            <person name="Jung N."/>
            <person name="Uechi K."/>
            <person name="Horii T."/>
            <person name="Iida T."/>
            <person name="Fujita J."/>
            <person name="Nakamura S."/>
        </authorList>
    </citation>
    <scope>NUCLEOTIDE SEQUENCE [LARGE SCALE GENOMIC DNA]</scope>
    <source>
        <strain evidence="3 5">JCM 13573</strain>
    </source>
</reference>
<dbReference type="PANTHER" id="PTHR30486">
    <property type="entry name" value="TWITCHING MOTILITY PROTEIN PILT"/>
    <property type="match status" value="1"/>
</dbReference>
<dbReference type="Gene3D" id="3.40.50.300">
    <property type="entry name" value="P-loop containing nucleotide triphosphate hydrolases"/>
    <property type="match status" value="1"/>
</dbReference>
<evidence type="ECO:0000313" key="5">
    <source>
        <dbReference type="Proteomes" id="UP000465306"/>
    </source>
</evidence>
<dbReference type="EMBL" id="BLKU01000005">
    <property type="protein sequence ID" value="GFG66015.1"/>
    <property type="molecule type" value="Genomic_DNA"/>
</dbReference>
<comment type="similarity">
    <text evidence="1">Belongs to the GSP E family.</text>
</comment>
<dbReference type="Gene3D" id="3.30.450.380">
    <property type="match status" value="1"/>
</dbReference>
<proteinExistence type="inferred from homology"/>
<dbReference type="CDD" id="cd01130">
    <property type="entry name" value="VirB11-like_ATPase"/>
    <property type="match status" value="1"/>
</dbReference>